<name>A0A0M2H702_MICTR</name>
<keyword evidence="3 6" id="KW-0812">Transmembrane</keyword>
<feature type="transmembrane region" description="Helical" evidence="6">
    <location>
        <begin position="195"/>
        <end position="217"/>
    </location>
</feature>
<evidence type="ECO:0000256" key="2">
    <source>
        <dbReference type="ARBA" id="ARBA00022475"/>
    </source>
</evidence>
<evidence type="ECO:0000256" key="6">
    <source>
        <dbReference type="SAM" id="Phobius"/>
    </source>
</evidence>
<keyword evidence="9" id="KW-1185">Reference proteome</keyword>
<gene>
    <name evidence="8" type="ORF">RS82_02315</name>
</gene>
<dbReference type="GO" id="GO:0009055">
    <property type="term" value="F:electron transfer activity"/>
    <property type="evidence" value="ECO:0007669"/>
    <property type="project" value="InterPro"/>
</dbReference>
<feature type="transmembrane region" description="Helical" evidence="6">
    <location>
        <begin position="243"/>
        <end position="263"/>
    </location>
</feature>
<comment type="caution">
    <text evidence="8">The sequence shown here is derived from an EMBL/GenBank/DDBJ whole genome shotgun (WGS) entry which is preliminary data.</text>
</comment>
<evidence type="ECO:0000256" key="1">
    <source>
        <dbReference type="ARBA" id="ARBA00004651"/>
    </source>
</evidence>
<dbReference type="Proteomes" id="UP000034098">
    <property type="component" value="Unassembled WGS sequence"/>
</dbReference>
<dbReference type="EMBL" id="JYJA01000035">
    <property type="protein sequence ID" value="KJL42299.1"/>
    <property type="molecule type" value="Genomic_DNA"/>
</dbReference>
<keyword evidence="5 6" id="KW-0472">Membrane</keyword>
<keyword evidence="4 6" id="KW-1133">Transmembrane helix</keyword>
<sequence length="281" mass="32009">MAVLLVRWILSTSWGAEFLAAYPGEYHLPTGAPVGFPAWLGWQHFFNAFLIVLIIRSGLQVRRQTKPPAMWSPRWNRSRRISINLWFHQSLDILWLVNGAIFVVLLFITGQWMRIVPTSWEVFPNALSAALQYVSLDWPTENGWVNYNSLQQLAYFVTVFVAAPLAAATGVRMSGVWPRNARRLNDTYRVEWARALHFPVMIYFVSFIVFHVTLVFATGALRNLNHMYAGQGSEDPTAYADNWVGFWIFFVSVMIMIAAWVAARPLVLAPIARIFGSVSRG</sequence>
<feature type="transmembrane region" description="Helical" evidence="6">
    <location>
        <begin position="39"/>
        <end position="59"/>
    </location>
</feature>
<feature type="domain" description="Cytochrome b561 bacterial/Ni-hydrogenase" evidence="7">
    <location>
        <begin position="37"/>
        <end position="227"/>
    </location>
</feature>
<organism evidence="8 9">
    <name type="scientific">Microbacterium trichothecenolyticum</name>
    <name type="common">Aureobacterium trichothecenolyticum</name>
    <dbReference type="NCBI Taxonomy" id="69370"/>
    <lineage>
        <taxon>Bacteria</taxon>
        <taxon>Bacillati</taxon>
        <taxon>Actinomycetota</taxon>
        <taxon>Actinomycetes</taxon>
        <taxon>Micrococcales</taxon>
        <taxon>Microbacteriaceae</taxon>
        <taxon>Microbacterium</taxon>
    </lineage>
</organism>
<evidence type="ECO:0000256" key="3">
    <source>
        <dbReference type="ARBA" id="ARBA00022692"/>
    </source>
</evidence>
<evidence type="ECO:0000259" key="7">
    <source>
        <dbReference type="Pfam" id="PF01292"/>
    </source>
</evidence>
<evidence type="ECO:0000256" key="5">
    <source>
        <dbReference type="ARBA" id="ARBA00023136"/>
    </source>
</evidence>
<dbReference type="SUPFAM" id="SSF81342">
    <property type="entry name" value="Transmembrane di-heme cytochromes"/>
    <property type="match status" value="1"/>
</dbReference>
<protein>
    <recommendedName>
        <fullName evidence="7">Cytochrome b561 bacterial/Ni-hydrogenase domain-containing protein</fullName>
    </recommendedName>
</protein>
<reference evidence="8 9" key="1">
    <citation type="submission" date="2015-02" db="EMBL/GenBank/DDBJ databases">
        <title>Draft genome sequences of ten Microbacterium spp. with emphasis on heavy metal contaminated environments.</title>
        <authorList>
            <person name="Corretto E."/>
        </authorList>
    </citation>
    <scope>NUCLEOTIDE SEQUENCE [LARGE SCALE GENOMIC DNA]</scope>
    <source>
        <strain evidence="8 9">DSM 8608</strain>
    </source>
</reference>
<feature type="transmembrane region" description="Helical" evidence="6">
    <location>
        <begin position="153"/>
        <end position="174"/>
    </location>
</feature>
<evidence type="ECO:0000256" key="4">
    <source>
        <dbReference type="ARBA" id="ARBA00022989"/>
    </source>
</evidence>
<comment type="subcellular location">
    <subcellularLocation>
        <location evidence="1">Cell membrane</location>
        <topology evidence="1">Multi-pass membrane protein</topology>
    </subcellularLocation>
</comment>
<dbReference type="AlphaFoldDB" id="A0A0M2H702"/>
<feature type="transmembrane region" description="Helical" evidence="6">
    <location>
        <begin position="93"/>
        <end position="113"/>
    </location>
</feature>
<dbReference type="PATRIC" id="fig|69370.6.peg.2354"/>
<proteinExistence type="predicted"/>
<evidence type="ECO:0000313" key="9">
    <source>
        <dbReference type="Proteomes" id="UP000034098"/>
    </source>
</evidence>
<keyword evidence="2" id="KW-1003">Cell membrane</keyword>
<dbReference type="GO" id="GO:0022904">
    <property type="term" value="P:respiratory electron transport chain"/>
    <property type="evidence" value="ECO:0007669"/>
    <property type="project" value="InterPro"/>
</dbReference>
<dbReference type="InterPro" id="IPR016174">
    <property type="entry name" value="Di-haem_cyt_TM"/>
</dbReference>
<evidence type="ECO:0000313" key="8">
    <source>
        <dbReference type="EMBL" id="KJL42299.1"/>
    </source>
</evidence>
<dbReference type="Gene3D" id="1.20.950.20">
    <property type="entry name" value="Transmembrane di-heme cytochromes, Chain C"/>
    <property type="match status" value="1"/>
</dbReference>
<dbReference type="Pfam" id="PF01292">
    <property type="entry name" value="Ni_hydr_CYTB"/>
    <property type="match status" value="1"/>
</dbReference>
<accession>A0A0M2H702</accession>
<dbReference type="GO" id="GO:0005886">
    <property type="term" value="C:plasma membrane"/>
    <property type="evidence" value="ECO:0007669"/>
    <property type="project" value="UniProtKB-SubCell"/>
</dbReference>
<dbReference type="InterPro" id="IPR011577">
    <property type="entry name" value="Cyt_b561_bac/Ni-Hgenase"/>
</dbReference>